<reference evidence="3" key="1">
    <citation type="submission" date="2018-06" db="EMBL/GenBank/DDBJ databases">
        <authorList>
            <person name="Zhirakovskaya E."/>
        </authorList>
    </citation>
    <scope>NUCLEOTIDE SEQUENCE</scope>
</reference>
<feature type="domain" description="Lipid A biosynthesis N-terminal" evidence="2">
    <location>
        <begin position="130"/>
        <end position="201"/>
    </location>
</feature>
<keyword evidence="3" id="KW-0808">Transferase</keyword>
<dbReference type="EC" id="2.4.1.182" evidence="3"/>
<keyword evidence="1" id="KW-0472">Membrane</keyword>
<feature type="transmembrane region" description="Helical" evidence="1">
    <location>
        <begin position="89"/>
        <end position="107"/>
    </location>
</feature>
<dbReference type="GO" id="GO:0016020">
    <property type="term" value="C:membrane"/>
    <property type="evidence" value="ECO:0007669"/>
    <property type="project" value="GOC"/>
</dbReference>
<accession>A0A3B0VTK7</accession>
<feature type="transmembrane region" description="Helical" evidence="1">
    <location>
        <begin position="5"/>
        <end position="27"/>
    </location>
</feature>
<dbReference type="GO" id="GO:0008915">
    <property type="term" value="F:lipid-A-disaccharide synthase activity"/>
    <property type="evidence" value="ECO:0007669"/>
    <property type="project" value="UniProtKB-EC"/>
</dbReference>
<feature type="transmembrane region" description="Helical" evidence="1">
    <location>
        <begin position="39"/>
        <end position="57"/>
    </location>
</feature>
<feature type="transmembrane region" description="Helical" evidence="1">
    <location>
        <begin position="184"/>
        <end position="203"/>
    </location>
</feature>
<dbReference type="SMART" id="SM01259">
    <property type="entry name" value="LAB_N"/>
    <property type="match status" value="2"/>
</dbReference>
<keyword evidence="1" id="KW-1133">Transmembrane helix</keyword>
<evidence type="ECO:0000259" key="2">
    <source>
        <dbReference type="SMART" id="SM01259"/>
    </source>
</evidence>
<keyword evidence="1" id="KW-0812">Transmembrane</keyword>
<proteinExistence type="predicted"/>
<dbReference type="Pfam" id="PF07578">
    <property type="entry name" value="LAB_N"/>
    <property type="match status" value="2"/>
</dbReference>
<feature type="transmembrane region" description="Helical" evidence="1">
    <location>
        <begin position="127"/>
        <end position="144"/>
    </location>
</feature>
<dbReference type="Gene3D" id="1.20.1280.290">
    <property type="match status" value="1"/>
</dbReference>
<sequence>MNQYFVYGVGFLAQLLFSARLLVQWLFSERAGRVMSPLLFWQLSIVASFILMVYGILRRDLAIIAGQSITYGVYIRNLHYQGSWQKMPVLFRIVGWLFPLTALLWLMLGGSYSFNSMLFNKQIPLKLMLWGLVGQFVFTGRFIYQWLYIERVKKSVFPLGFWVISLIGSLMVISYAIFRRDPVLFVGQIFGMVIYGRNLRLYYRQDEVKEV</sequence>
<organism evidence="3">
    <name type="scientific">hydrothermal vent metagenome</name>
    <dbReference type="NCBI Taxonomy" id="652676"/>
    <lineage>
        <taxon>unclassified sequences</taxon>
        <taxon>metagenomes</taxon>
        <taxon>ecological metagenomes</taxon>
    </lineage>
</organism>
<gene>
    <name evidence="3" type="ORF">MNBD_DELTA03-336</name>
</gene>
<keyword evidence="3" id="KW-0328">Glycosyltransferase</keyword>
<evidence type="ECO:0000256" key="1">
    <source>
        <dbReference type="SAM" id="Phobius"/>
    </source>
</evidence>
<feature type="domain" description="Lipid A biosynthesis N-terminal" evidence="2">
    <location>
        <begin position="9"/>
        <end position="80"/>
    </location>
</feature>
<evidence type="ECO:0000313" key="3">
    <source>
        <dbReference type="EMBL" id="VAW35606.1"/>
    </source>
</evidence>
<dbReference type="AlphaFoldDB" id="A0A3B0VTK7"/>
<dbReference type="InterPro" id="IPR011499">
    <property type="entry name" value="Lipid_A_biosynth_N"/>
</dbReference>
<feature type="transmembrane region" description="Helical" evidence="1">
    <location>
        <begin position="156"/>
        <end position="178"/>
    </location>
</feature>
<dbReference type="EMBL" id="UOEX01000136">
    <property type="protein sequence ID" value="VAW35606.1"/>
    <property type="molecule type" value="Genomic_DNA"/>
</dbReference>
<name>A0A3B0VTK7_9ZZZZ</name>
<dbReference type="GO" id="GO:0009245">
    <property type="term" value="P:lipid A biosynthetic process"/>
    <property type="evidence" value="ECO:0007669"/>
    <property type="project" value="InterPro"/>
</dbReference>
<protein>
    <submittedName>
        <fullName evidence="3">Lipid-A-disaccharide synthase</fullName>
        <ecNumber evidence="3">2.4.1.182</ecNumber>
    </submittedName>
</protein>